<keyword evidence="11" id="KW-1185">Reference proteome</keyword>
<gene>
    <name evidence="10" type="ORF">KSP39_PZI011751</name>
</gene>
<dbReference type="AlphaFoldDB" id="A0AAP0BFK2"/>
<dbReference type="Pfam" id="PF09816">
    <property type="entry name" value="EAF"/>
    <property type="match status" value="1"/>
</dbReference>
<dbReference type="GO" id="GO:0006368">
    <property type="term" value="P:transcription elongation by RNA polymerase II"/>
    <property type="evidence" value="ECO:0007669"/>
    <property type="project" value="InterPro"/>
</dbReference>
<dbReference type="PANTHER" id="PTHR15970">
    <property type="entry name" value="ELL-ASSOCIATED FACTOR EAF"/>
    <property type="match status" value="1"/>
</dbReference>
<evidence type="ECO:0000256" key="5">
    <source>
        <dbReference type="ARBA" id="ARBA00023159"/>
    </source>
</evidence>
<feature type="region of interest" description="Disordered" evidence="8">
    <location>
        <begin position="235"/>
        <end position="337"/>
    </location>
</feature>
<evidence type="ECO:0000256" key="2">
    <source>
        <dbReference type="ARBA" id="ARBA00007798"/>
    </source>
</evidence>
<organism evidence="10 11">
    <name type="scientific">Platanthera zijinensis</name>
    <dbReference type="NCBI Taxonomy" id="2320716"/>
    <lineage>
        <taxon>Eukaryota</taxon>
        <taxon>Viridiplantae</taxon>
        <taxon>Streptophyta</taxon>
        <taxon>Embryophyta</taxon>
        <taxon>Tracheophyta</taxon>
        <taxon>Spermatophyta</taxon>
        <taxon>Magnoliopsida</taxon>
        <taxon>Liliopsida</taxon>
        <taxon>Asparagales</taxon>
        <taxon>Orchidaceae</taxon>
        <taxon>Orchidoideae</taxon>
        <taxon>Orchideae</taxon>
        <taxon>Orchidinae</taxon>
        <taxon>Platanthera</taxon>
    </lineage>
</organism>
<feature type="compositionally biased region" description="Low complexity" evidence="8">
    <location>
        <begin position="328"/>
        <end position="337"/>
    </location>
</feature>
<keyword evidence="3" id="KW-0597">Phosphoprotein</keyword>
<comment type="caution">
    <text evidence="10">The sequence shown here is derived from an EMBL/GenBank/DDBJ whole genome shotgun (WGS) entry which is preliminary data.</text>
</comment>
<dbReference type="Proteomes" id="UP001418222">
    <property type="component" value="Unassembled WGS sequence"/>
</dbReference>
<dbReference type="GO" id="GO:0032783">
    <property type="term" value="C:super elongation complex"/>
    <property type="evidence" value="ECO:0007669"/>
    <property type="project" value="InterPro"/>
</dbReference>
<dbReference type="InterPro" id="IPR027093">
    <property type="entry name" value="EAF_fam"/>
</dbReference>
<dbReference type="GO" id="GO:0003711">
    <property type="term" value="F:transcription elongation factor activity"/>
    <property type="evidence" value="ECO:0007669"/>
    <property type="project" value="TreeGrafter"/>
</dbReference>
<comment type="subcellular location">
    <subcellularLocation>
        <location evidence="1">Nucleus</location>
    </subcellularLocation>
</comment>
<protein>
    <recommendedName>
        <fullName evidence="9">Transcription elongation factor Eaf N-terminal domain-containing protein</fullName>
    </recommendedName>
</protein>
<feature type="region of interest" description="Disordered" evidence="8">
    <location>
        <begin position="178"/>
        <end position="216"/>
    </location>
</feature>
<evidence type="ECO:0000256" key="3">
    <source>
        <dbReference type="ARBA" id="ARBA00022553"/>
    </source>
</evidence>
<name>A0AAP0BFK2_9ASPA</name>
<feature type="compositionally biased region" description="Acidic residues" evidence="8">
    <location>
        <begin position="246"/>
        <end position="260"/>
    </location>
</feature>
<keyword evidence="7" id="KW-0539">Nucleus</keyword>
<accession>A0AAP0BFK2</accession>
<evidence type="ECO:0000256" key="4">
    <source>
        <dbReference type="ARBA" id="ARBA00023015"/>
    </source>
</evidence>
<comment type="similarity">
    <text evidence="2">Belongs to the EAF family.</text>
</comment>
<dbReference type="EMBL" id="JBBWWQ010000010">
    <property type="protein sequence ID" value="KAK8936890.1"/>
    <property type="molecule type" value="Genomic_DNA"/>
</dbReference>
<dbReference type="InterPro" id="IPR019194">
    <property type="entry name" value="Tscrpt_elong_fac_Eaf_N"/>
</dbReference>
<evidence type="ECO:0000313" key="10">
    <source>
        <dbReference type="EMBL" id="KAK8936890.1"/>
    </source>
</evidence>
<dbReference type="PANTHER" id="PTHR15970:SF2">
    <property type="entry name" value="ELL-ASSOCIATED FACTOR EAF"/>
    <property type="match status" value="1"/>
</dbReference>
<keyword evidence="5" id="KW-0010">Activator</keyword>
<evidence type="ECO:0000256" key="8">
    <source>
        <dbReference type="SAM" id="MobiDB-lite"/>
    </source>
</evidence>
<keyword evidence="4" id="KW-0805">Transcription regulation</keyword>
<keyword evidence="6" id="KW-0804">Transcription</keyword>
<feature type="compositionally biased region" description="Low complexity" evidence="8">
    <location>
        <begin position="293"/>
        <end position="318"/>
    </location>
</feature>
<evidence type="ECO:0000313" key="11">
    <source>
        <dbReference type="Proteomes" id="UP001418222"/>
    </source>
</evidence>
<proteinExistence type="inferred from homology"/>
<sequence length="337" mass="35988">MAKNDGEPTSAPQPERWYELKLGSSFNDRPSSKFCTLRYEFKPASIDKSQRGTLHKNKDNRVTVEFNNNQPGKPKVAFEGTSEDYKDNDGVMFFDGQSFRLERLHRAVKRLRHVRLPGESAAAVNITSAATNAPAVESRSPPLVKTMKPQILNKPTHPAMCLEVEKIDIGNAENSAVAGAKHAKRSSDMMYHPTLPNNFSASPEAKSHGPGDDNVDILEAADTEDRLQLKPSLLGLDMNLPHPNNDDTDDEIADVDASDDESNKGPNAAEALRAQVTAAEEGQLQARQQGDETSSSSGSGSASGTSGSGSASGTSSSSDSDDSDRADSASSGGDVDI</sequence>
<evidence type="ECO:0000256" key="7">
    <source>
        <dbReference type="ARBA" id="ARBA00023242"/>
    </source>
</evidence>
<evidence type="ECO:0000256" key="6">
    <source>
        <dbReference type="ARBA" id="ARBA00023163"/>
    </source>
</evidence>
<evidence type="ECO:0000256" key="1">
    <source>
        <dbReference type="ARBA" id="ARBA00004123"/>
    </source>
</evidence>
<evidence type="ECO:0000259" key="9">
    <source>
        <dbReference type="Pfam" id="PF09816"/>
    </source>
</evidence>
<reference evidence="10 11" key="1">
    <citation type="journal article" date="2022" name="Nat. Plants">
        <title>Genomes of leafy and leafless Platanthera orchids illuminate the evolution of mycoheterotrophy.</title>
        <authorList>
            <person name="Li M.H."/>
            <person name="Liu K.W."/>
            <person name="Li Z."/>
            <person name="Lu H.C."/>
            <person name="Ye Q.L."/>
            <person name="Zhang D."/>
            <person name="Wang J.Y."/>
            <person name="Li Y.F."/>
            <person name="Zhong Z.M."/>
            <person name="Liu X."/>
            <person name="Yu X."/>
            <person name="Liu D.K."/>
            <person name="Tu X.D."/>
            <person name="Liu B."/>
            <person name="Hao Y."/>
            <person name="Liao X.Y."/>
            <person name="Jiang Y.T."/>
            <person name="Sun W.H."/>
            <person name="Chen J."/>
            <person name="Chen Y.Q."/>
            <person name="Ai Y."/>
            <person name="Zhai J.W."/>
            <person name="Wu S.S."/>
            <person name="Zhou Z."/>
            <person name="Hsiao Y.Y."/>
            <person name="Wu W.L."/>
            <person name="Chen Y.Y."/>
            <person name="Lin Y.F."/>
            <person name="Hsu J.L."/>
            <person name="Li C.Y."/>
            <person name="Wang Z.W."/>
            <person name="Zhao X."/>
            <person name="Zhong W.Y."/>
            <person name="Ma X.K."/>
            <person name="Ma L."/>
            <person name="Huang J."/>
            <person name="Chen G.Z."/>
            <person name="Huang M.Z."/>
            <person name="Huang L."/>
            <person name="Peng D.H."/>
            <person name="Luo Y.B."/>
            <person name="Zou S.Q."/>
            <person name="Chen S.P."/>
            <person name="Lan S."/>
            <person name="Tsai W.C."/>
            <person name="Van de Peer Y."/>
            <person name="Liu Z.J."/>
        </authorList>
    </citation>
    <scope>NUCLEOTIDE SEQUENCE [LARGE SCALE GENOMIC DNA]</scope>
    <source>
        <strain evidence="10">Lor287</strain>
    </source>
</reference>
<feature type="domain" description="Transcription elongation factor Eaf N-terminal" evidence="9">
    <location>
        <begin position="18"/>
        <end position="115"/>
    </location>
</feature>